<accession>E2AHI1</accession>
<proteinExistence type="predicted"/>
<keyword evidence="2" id="KW-1185">Reference proteome</keyword>
<evidence type="ECO:0000313" key="2">
    <source>
        <dbReference type="Proteomes" id="UP000000311"/>
    </source>
</evidence>
<dbReference type="EMBL" id="GL439543">
    <property type="protein sequence ID" value="EFN67109.1"/>
    <property type="molecule type" value="Genomic_DNA"/>
</dbReference>
<dbReference type="Proteomes" id="UP000000311">
    <property type="component" value="Unassembled WGS sequence"/>
</dbReference>
<dbReference type="AlphaFoldDB" id="E2AHI1"/>
<organism evidence="2">
    <name type="scientific">Camponotus floridanus</name>
    <name type="common">Florida carpenter ant</name>
    <dbReference type="NCBI Taxonomy" id="104421"/>
    <lineage>
        <taxon>Eukaryota</taxon>
        <taxon>Metazoa</taxon>
        <taxon>Ecdysozoa</taxon>
        <taxon>Arthropoda</taxon>
        <taxon>Hexapoda</taxon>
        <taxon>Insecta</taxon>
        <taxon>Pterygota</taxon>
        <taxon>Neoptera</taxon>
        <taxon>Endopterygota</taxon>
        <taxon>Hymenoptera</taxon>
        <taxon>Apocrita</taxon>
        <taxon>Aculeata</taxon>
        <taxon>Formicoidea</taxon>
        <taxon>Formicidae</taxon>
        <taxon>Formicinae</taxon>
        <taxon>Camponotus</taxon>
    </lineage>
</organism>
<reference evidence="1 2" key="1">
    <citation type="journal article" date="2010" name="Science">
        <title>Genomic comparison of the ants Camponotus floridanus and Harpegnathos saltator.</title>
        <authorList>
            <person name="Bonasio R."/>
            <person name="Zhang G."/>
            <person name="Ye C."/>
            <person name="Mutti N.S."/>
            <person name="Fang X."/>
            <person name="Qin N."/>
            <person name="Donahue G."/>
            <person name="Yang P."/>
            <person name="Li Q."/>
            <person name="Li C."/>
            <person name="Zhang P."/>
            <person name="Huang Z."/>
            <person name="Berger S.L."/>
            <person name="Reinberg D."/>
            <person name="Wang J."/>
            <person name="Liebig J."/>
        </authorList>
    </citation>
    <scope>NUCLEOTIDE SEQUENCE [LARGE SCALE GENOMIC DNA]</scope>
    <source>
        <strain evidence="2">C129</strain>
    </source>
</reference>
<protein>
    <submittedName>
        <fullName evidence="1">Uncharacterized protein</fullName>
    </submittedName>
</protein>
<gene>
    <name evidence="1" type="ORF">EAG_12671</name>
</gene>
<dbReference type="InParanoid" id="E2AHI1"/>
<name>E2AHI1_CAMFO</name>
<evidence type="ECO:0000313" key="1">
    <source>
        <dbReference type="EMBL" id="EFN67109.1"/>
    </source>
</evidence>
<sequence length="247" mass="28253">MDRWMSSRKGGKGVLLGAQPETGLEFILEFGPRARSFRRLRRRFEGVAYIKWVRTGYLGRKGHDEQHSRIETIEINKKVNQKHQPNRGTSGDSATSMCRRVAMKYIFLTKKNVAVRLTIRCVSPIDALYLNVRLHVRRVKNAKLPLASPEQESETAPNLVMPVSFQRAPVGFRKVLEKFQKFFSSVSIYANMHQYDGSNKILNCGFGPKKACSKSRENENHFAHKTTEAKSFSAEMIYGRTDVNPQE</sequence>